<dbReference type="SUPFAM" id="SSF52540">
    <property type="entry name" value="P-loop containing nucleoside triphosphate hydrolases"/>
    <property type="match status" value="1"/>
</dbReference>
<dbReference type="GO" id="GO:0005524">
    <property type="term" value="F:ATP binding"/>
    <property type="evidence" value="ECO:0007669"/>
    <property type="project" value="UniProtKB-KW"/>
</dbReference>
<dbReference type="InterPro" id="IPR003593">
    <property type="entry name" value="AAA+_ATPase"/>
</dbReference>
<dbReference type="NCBIfam" id="TIGR00368">
    <property type="entry name" value="YifB family Mg chelatase-like AAA ATPase"/>
    <property type="match status" value="1"/>
</dbReference>
<sequence length="531" mass="57596">MYCHINAGGLRGLESYAALVEVDVSRGLPCFEMVGLLAGEVKEARERIRVALKNAGADVPAGKITVNISPAGIHKGGTAYDLPVAVGILTALGRIPQERLEGVWIAGELGLNAKVKPVRGALPMVMAAEAAGMRECILPFANLEEGLWAGRIPVMGVETLSEALSYLELDEAGRQRQRRRAKEALQAAGKEAAESGEEPDFGMVQGMREAKYAAAAAAAGFHNLLFTGPPGAGKTMLARCIPSILPPLTKEEQREVSAIYSVAGMLEQGRLMTKRPFVSPHHTATPHALAGSGSVPRPGMVTLAHRGVLFLDEMAEFKRSALDILRQPMEEGRIFLAKSAGTFLYPASFLLVAATNPCPCGYYPDRNRCRCTVREVHRYLSRISGPLLDRIDLSGFVSPAGFSSLMEGRDGRGDGWDSAFLRDMVQEARQRQSFRYAGTDIGQNGRLGPGETLRYCRLGMKEQEFLERLLRLQGCSARACHRILRVARTLADLEGKEEIGCGHLSQAFCYRPKQGILDFDAGGTDEGRRTD</sequence>
<dbReference type="EMBL" id="DWXE01000008">
    <property type="protein sequence ID" value="HJB90351.1"/>
    <property type="molecule type" value="Genomic_DNA"/>
</dbReference>
<dbReference type="Pfam" id="PF13541">
    <property type="entry name" value="ChlI"/>
    <property type="match status" value="1"/>
</dbReference>
<dbReference type="InterPro" id="IPR001208">
    <property type="entry name" value="MCM_dom"/>
</dbReference>
<evidence type="ECO:0000256" key="2">
    <source>
        <dbReference type="ARBA" id="ARBA00022741"/>
    </source>
</evidence>
<evidence type="ECO:0000256" key="3">
    <source>
        <dbReference type="ARBA" id="ARBA00022840"/>
    </source>
</evidence>
<dbReference type="PRINTS" id="PR01657">
    <property type="entry name" value="MCMFAMILY"/>
</dbReference>
<dbReference type="PANTHER" id="PTHR32039">
    <property type="entry name" value="MAGNESIUM-CHELATASE SUBUNIT CHLI"/>
    <property type="match status" value="1"/>
</dbReference>
<evidence type="ECO:0000259" key="5">
    <source>
        <dbReference type="SMART" id="SM00382"/>
    </source>
</evidence>
<keyword evidence="2" id="KW-0547">Nucleotide-binding</keyword>
<dbReference type="PANTHER" id="PTHR32039:SF7">
    <property type="entry name" value="COMPETENCE PROTEIN COMM"/>
    <property type="match status" value="1"/>
</dbReference>
<dbReference type="InterPro" id="IPR014721">
    <property type="entry name" value="Ribsml_uS5_D2-typ_fold_subgr"/>
</dbReference>
<reference evidence="6" key="1">
    <citation type="journal article" date="2021" name="PeerJ">
        <title>Extensive microbial diversity within the chicken gut microbiome revealed by metagenomics and culture.</title>
        <authorList>
            <person name="Gilroy R."/>
            <person name="Ravi A."/>
            <person name="Getino M."/>
            <person name="Pursley I."/>
            <person name="Horton D.L."/>
            <person name="Alikhan N.F."/>
            <person name="Baker D."/>
            <person name="Gharbi K."/>
            <person name="Hall N."/>
            <person name="Watson M."/>
            <person name="Adriaenssens E.M."/>
            <person name="Foster-Nyarko E."/>
            <person name="Jarju S."/>
            <person name="Secka A."/>
            <person name="Antonio M."/>
            <person name="Oren A."/>
            <person name="Chaudhuri R.R."/>
            <person name="La Ragione R."/>
            <person name="Hildebrand F."/>
            <person name="Pallen M.J."/>
        </authorList>
    </citation>
    <scope>NUCLEOTIDE SEQUENCE</scope>
    <source>
        <strain evidence="6">USAMLcec3-2134</strain>
    </source>
</reference>
<dbReference type="InterPro" id="IPR045006">
    <property type="entry name" value="CHLI-like"/>
</dbReference>
<evidence type="ECO:0000256" key="1">
    <source>
        <dbReference type="ARBA" id="ARBA00006354"/>
    </source>
</evidence>
<reference evidence="6" key="2">
    <citation type="submission" date="2021-04" db="EMBL/GenBank/DDBJ databases">
        <authorList>
            <person name="Gilroy R."/>
        </authorList>
    </citation>
    <scope>NUCLEOTIDE SEQUENCE</scope>
    <source>
        <strain evidence="6">USAMLcec3-2134</strain>
    </source>
</reference>
<proteinExistence type="inferred from homology"/>
<evidence type="ECO:0000313" key="7">
    <source>
        <dbReference type="Proteomes" id="UP000886883"/>
    </source>
</evidence>
<dbReference type="GO" id="GO:0003677">
    <property type="term" value="F:DNA binding"/>
    <property type="evidence" value="ECO:0007669"/>
    <property type="project" value="InterPro"/>
</dbReference>
<gene>
    <name evidence="6" type="ORF">H9763_02660</name>
</gene>
<protein>
    <submittedName>
        <fullName evidence="6">YifB family Mg chelatase-like AAA ATPase</fullName>
    </submittedName>
</protein>
<dbReference type="Gene3D" id="3.30.230.10">
    <property type="match status" value="1"/>
</dbReference>
<dbReference type="SUPFAM" id="SSF54211">
    <property type="entry name" value="Ribosomal protein S5 domain 2-like"/>
    <property type="match status" value="1"/>
</dbReference>
<dbReference type="Pfam" id="PF01078">
    <property type="entry name" value="Mg_chelatase"/>
    <property type="match status" value="1"/>
</dbReference>
<dbReference type="InterPro" id="IPR027417">
    <property type="entry name" value="P-loop_NTPase"/>
</dbReference>
<keyword evidence="3" id="KW-0067">ATP-binding</keyword>
<dbReference type="InterPro" id="IPR000523">
    <property type="entry name" value="Mg_chelatse_chII-like_cat_dom"/>
</dbReference>
<dbReference type="Proteomes" id="UP000886883">
    <property type="component" value="Unassembled WGS sequence"/>
</dbReference>
<evidence type="ECO:0000313" key="6">
    <source>
        <dbReference type="EMBL" id="HJB90351.1"/>
    </source>
</evidence>
<dbReference type="AlphaFoldDB" id="A0A9D2SCS1"/>
<comment type="caution">
    <text evidence="6">The sequence shown here is derived from an EMBL/GenBank/DDBJ whole genome shotgun (WGS) entry which is preliminary data.</text>
</comment>
<dbReference type="SMART" id="SM00382">
    <property type="entry name" value="AAA"/>
    <property type="match status" value="1"/>
</dbReference>
<dbReference type="InterPro" id="IPR004482">
    <property type="entry name" value="Mg_chelat-rel"/>
</dbReference>
<evidence type="ECO:0000256" key="4">
    <source>
        <dbReference type="SAM" id="MobiDB-lite"/>
    </source>
</evidence>
<name>A0A9D2SCS1_9FIRM</name>
<comment type="similarity">
    <text evidence="1">Belongs to the Mg-chelatase subunits D/I family. ComM subfamily.</text>
</comment>
<feature type="domain" description="AAA+ ATPase" evidence="5">
    <location>
        <begin position="220"/>
        <end position="404"/>
    </location>
</feature>
<organism evidence="6 7">
    <name type="scientific">Candidatus Eisenbergiella merdigallinarum</name>
    <dbReference type="NCBI Taxonomy" id="2838552"/>
    <lineage>
        <taxon>Bacteria</taxon>
        <taxon>Bacillati</taxon>
        <taxon>Bacillota</taxon>
        <taxon>Clostridia</taxon>
        <taxon>Lachnospirales</taxon>
        <taxon>Lachnospiraceae</taxon>
        <taxon>Eisenbergiella</taxon>
    </lineage>
</organism>
<dbReference type="Gene3D" id="3.40.50.300">
    <property type="entry name" value="P-loop containing nucleotide triphosphate hydrolases"/>
    <property type="match status" value="1"/>
</dbReference>
<feature type="region of interest" description="Disordered" evidence="4">
    <location>
        <begin position="178"/>
        <end position="198"/>
    </location>
</feature>
<dbReference type="Pfam" id="PF13335">
    <property type="entry name" value="Mg_chelatase_C"/>
    <property type="match status" value="1"/>
</dbReference>
<accession>A0A9D2SCS1</accession>
<dbReference type="InterPro" id="IPR025158">
    <property type="entry name" value="Mg_chelat-rel_C"/>
</dbReference>
<dbReference type="InterPro" id="IPR020568">
    <property type="entry name" value="Ribosomal_Su5_D2-typ_SF"/>
</dbReference>